<evidence type="ECO:0000313" key="3">
    <source>
        <dbReference type="Proteomes" id="UP000255505"/>
    </source>
</evidence>
<proteinExistence type="predicted"/>
<gene>
    <name evidence="2" type="ORF">CT19425_P70089</name>
    <name evidence="1" type="ORF">CT19425_U610030</name>
</gene>
<evidence type="ECO:0000313" key="1">
    <source>
        <dbReference type="EMBL" id="SPK70634.1"/>
    </source>
</evidence>
<accession>A0A375I756</accession>
<dbReference type="Proteomes" id="UP000255505">
    <property type="component" value="Unassembled WGS sequence"/>
</dbReference>
<name>A0A375I756_9BURK</name>
<dbReference type="EMBL" id="OOEF01000058">
    <property type="protein sequence ID" value="SPK70634.1"/>
    <property type="molecule type" value="Genomic_DNA"/>
</dbReference>
<reference evidence="1 3" key="1">
    <citation type="submission" date="2018-01" db="EMBL/GenBank/DDBJ databases">
        <authorList>
            <person name="Gaut B.S."/>
            <person name="Morton B.R."/>
            <person name="Clegg M.T."/>
            <person name="Duvall M.R."/>
        </authorList>
    </citation>
    <scope>NUCLEOTIDE SEQUENCE [LARGE SCALE GENOMIC DNA]</scope>
    <source>
        <strain evidence="1">Cupriavidus taiwanensis LMG 19425</strain>
        <plasmid evidence="3">Plasmid iii</plasmid>
    </source>
</reference>
<dbReference type="AlphaFoldDB" id="A0A375I756"/>
<organism evidence="1 3">
    <name type="scientific">Cupriavidus taiwanensis</name>
    <dbReference type="NCBI Taxonomy" id="164546"/>
    <lineage>
        <taxon>Bacteria</taxon>
        <taxon>Pseudomonadati</taxon>
        <taxon>Pseudomonadota</taxon>
        <taxon>Betaproteobacteria</taxon>
        <taxon>Burkholderiales</taxon>
        <taxon>Burkholderiaceae</taxon>
        <taxon>Cupriavidus</taxon>
    </lineage>
</organism>
<dbReference type="EMBL" id="LT991978">
    <property type="protein sequence ID" value="SPK77749.1"/>
    <property type="molecule type" value="Genomic_DNA"/>
</dbReference>
<keyword evidence="2" id="KW-0614">Plasmid</keyword>
<sequence length="100" mass="10907">MKLYTRRSGGDPSCIGSFPDSLRPIRALHTLLQVGLKLSISFGEDPFGSAQGNQFGYSVVLLSSFAKRWHVGSVSVYAVSVTASASLWLWDGGRRWPCSK</sequence>
<geneLocation type="plasmid" evidence="2">
    <name>III</name>
</geneLocation>
<protein>
    <submittedName>
        <fullName evidence="1">Uncharacterized protein</fullName>
    </submittedName>
</protein>
<dbReference type="Proteomes" id="UP000255505">
    <property type="component" value="Plasmid III"/>
</dbReference>
<evidence type="ECO:0000313" key="2">
    <source>
        <dbReference type="EMBL" id="SPK77749.1"/>
    </source>
</evidence>